<evidence type="ECO:0000313" key="3">
    <source>
        <dbReference type="EMBL" id="RYC17419.1"/>
    </source>
</evidence>
<feature type="signal peptide" evidence="2">
    <location>
        <begin position="1"/>
        <end position="31"/>
    </location>
</feature>
<evidence type="ECO:0008006" key="5">
    <source>
        <dbReference type="Google" id="ProtNLM"/>
    </source>
</evidence>
<dbReference type="EMBL" id="SDVB01000170">
    <property type="protein sequence ID" value="RYC17419.1"/>
    <property type="molecule type" value="Genomic_DNA"/>
</dbReference>
<keyword evidence="2" id="KW-0732">Signal</keyword>
<dbReference type="Proteomes" id="UP000291088">
    <property type="component" value="Unassembled WGS sequence"/>
</dbReference>
<keyword evidence="4" id="KW-1185">Reference proteome</keyword>
<evidence type="ECO:0000313" key="4">
    <source>
        <dbReference type="Proteomes" id="UP000291088"/>
    </source>
</evidence>
<feature type="region of interest" description="Disordered" evidence="1">
    <location>
        <begin position="155"/>
        <end position="222"/>
    </location>
</feature>
<evidence type="ECO:0000256" key="1">
    <source>
        <dbReference type="SAM" id="MobiDB-lite"/>
    </source>
</evidence>
<feature type="chain" id="PRO_5020613040" description="Lipoprotein" evidence="2">
    <location>
        <begin position="32"/>
        <end position="240"/>
    </location>
</feature>
<dbReference type="RefSeq" id="WP_129331031.1">
    <property type="nucleotide sequence ID" value="NZ_SDVB01000170.1"/>
</dbReference>
<gene>
    <name evidence="3" type="ORF">EUU22_05355</name>
</gene>
<evidence type="ECO:0000256" key="2">
    <source>
        <dbReference type="SAM" id="SignalP"/>
    </source>
</evidence>
<dbReference type="OrthoDB" id="9998958at2"/>
<dbReference type="AlphaFoldDB" id="A0A4Q2TE04"/>
<feature type="compositionally biased region" description="Low complexity" evidence="1">
    <location>
        <begin position="191"/>
        <end position="200"/>
    </location>
</feature>
<name>A0A4Q2TE04_9HYPH</name>
<sequence length="240" mass="23957">MTCLPISSVRRPIVCRIVLCGVTLAALQGCATTGEKASAETAPASASEVAVLPAETAAGKPAARKPGYTDPSVVAMAAGGQQPMAAPAATQENTATPGAATANLGEVVMQPAAINAGRSSIFAQQQEPMPADAAASTMTAASLVPAEMPTRRVSPMTGSLFSAPQYASADPAGLPADEQVTSPPLEEEAPADIADAPTATDAEEAASADPAEPLAEEALAEPAKKTLFPILGRLLGKAKS</sequence>
<reference evidence="3 4" key="1">
    <citation type="submission" date="2019-01" db="EMBL/GenBank/DDBJ databases">
        <authorList>
            <person name="Deng T."/>
        </authorList>
    </citation>
    <scope>NUCLEOTIDE SEQUENCE [LARGE SCALE GENOMIC DNA]</scope>
    <source>
        <strain evidence="3 4">F8825</strain>
    </source>
</reference>
<proteinExistence type="predicted"/>
<organism evidence="3 4">
    <name type="scientific">Ciceribacter ferrooxidans</name>
    <dbReference type="NCBI Taxonomy" id="2509717"/>
    <lineage>
        <taxon>Bacteria</taxon>
        <taxon>Pseudomonadati</taxon>
        <taxon>Pseudomonadota</taxon>
        <taxon>Alphaproteobacteria</taxon>
        <taxon>Hyphomicrobiales</taxon>
        <taxon>Rhizobiaceae</taxon>
        <taxon>Ciceribacter</taxon>
    </lineage>
</organism>
<protein>
    <recommendedName>
        <fullName evidence="5">Lipoprotein</fullName>
    </recommendedName>
</protein>
<accession>A0A4Q2TE04</accession>
<comment type="caution">
    <text evidence="3">The sequence shown here is derived from an EMBL/GenBank/DDBJ whole genome shotgun (WGS) entry which is preliminary data.</text>
</comment>